<evidence type="ECO:0000313" key="2">
    <source>
        <dbReference type="EMBL" id="CAB4985660.1"/>
    </source>
</evidence>
<dbReference type="EMBL" id="CAFBOS010000027">
    <property type="protein sequence ID" value="CAB4985660.1"/>
    <property type="molecule type" value="Genomic_DNA"/>
</dbReference>
<name>A0A6J6T1F1_9ZZZZ</name>
<proteinExistence type="predicted"/>
<dbReference type="EMBL" id="CAEZYR010000034">
    <property type="protein sequence ID" value="CAB4740808.1"/>
    <property type="molecule type" value="Genomic_DNA"/>
</dbReference>
<organism evidence="1">
    <name type="scientific">freshwater metagenome</name>
    <dbReference type="NCBI Taxonomy" id="449393"/>
    <lineage>
        <taxon>unclassified sequences</taxon>
        <taxon>metagenomes</taxon>
        <taxon>ecological metagenomes</taxon>
    </lineage>
</organism>
<accession>A0A6J6T1F1</accession>
<sequence>MANRSLVAVPSVCSPSFQIVVLSGTVHGVIVSGVTSTGESLCSFDLAVFGDNGRCLVPLTWRNVETPLFAAGDSLLVRGRVVKRFHRAGATTVARTSVEVDEVIESPKPAAIRRLVARSVEHVSPERPRAPRRT</sequence>
<protein>
    <submittedName>
        <fullName evidence="1">Unannotated protein</fullName>
    </submittedName>
</protein>
<gene>
    <name evidence="1" type="ORF">UFOPK2754_01161</name>
    <name evidence="2" type="ORF">UFOPK3967_00663</name>
</gene>
<evidence type="ECO:0000313" key="1">
    <source>
        <dbReference type="EMBL" id="CAB4740808.1"/>
    </source>
</evidence>
<reference evidence="1" key="1">
    <citation type="submission" date="2020-05" db="EMBL/GenBank/DDBJ databases">
        <authorList>
            <person name="Chiriac C."/>
            <person name="Salcher M."/>
            <person name="Ghai R."/>
            <person name="Kavagutti S V."/>
        </authorList>
    </citation>
    <scope>NUCLEOTIDE SEQUENCE</scope>
</reference>
<dbReference type="AlphaFoldDB" id="A0A6J6T1F1"/>